<feature type="transmembrane region" description="Helical" evidence="1">
    <location>
        <begin position="31"/>
        <end position="52"/>
    </location>
</feature>
<sequence length="203" mass="22996">FWRKNRKSHWARERTGQVAMKRQAIARLPEAVRSVEFLVAIAMFLVIIPLHYIEGTDSLFGLERHAIERLFLLLPITYLGFLFGMKAGLAGSGLALVIMLPRALLSSEYRADALVEVGGVVGAGAVISFGFERLRRERERRRLVTERLSMSEQRYREMFENAHDAIWLQDMQGKITMANNACADIIGYAPEELVGMRAKDLLS</sequence>
<dbReference type="AlphaFoldDB" id="X1KBI2"/>
<proteinExistence type="predicted"/>
<gene>
    <name evidence="3" type="ORF">S06H3_23103</name>
</gene>
<comment type="caution">
    <text evidence="3">The sequence shown here is derived from an EMBL/GenBank/DDBJ whole genome shotgun (WGS) entry which is preliminary data.</text>
</comment>
<dbReference type="PROSITE" id="PS50112">
    <property type="entry name" value="PAS"/>
    <property type="match status" value="1"/>
</dbReference>
<reference evidence="3" key="1">
    <citation type="journal article" date="2014" name="Front. Microbiol.">
        <title>High frequency of phylogenetically diverse reductive dehalogenase-homologous genes in deep subseafloor sedimentary metagenomes.</title>
        <authorList>
            <person name="Kawai M."/>
            <person name="Futagami T."/>
            <person name="Toyoda A."/>
            <person name="Takaki Y."/>
            <person name="Nishi S."/>
            <person name="Hori S."/>
            <person name="Arai W."/>
            <person name="Tsubouchi T."/>
            <person name="Morono Y."/>
            <person name="Uchiyama I."/>
            <person name="Ito T."/>
            <person name="Fujiyama A."/>
            <person name="Inagaki F."/>
            <person name="Takami H."/>
        </authorList>
    </citation>
    <scope>NUCLEOTIDE SEQUENCE</scope>
    <source>
        <strain evidence="3">Expedition CK06-06</strain>
    </source>
</reference>
<keyword evidence="1" id="KW-0472">Membrane</keyword>
<accession>X1KBI2</accession>
<dbReference type="SUPFAM" id="SSF55785">
    <property type="entry name" value="PYP-like sensor domain (PAS domain)"/>
    <property type="match status" value="1"/>
</dbReference>
<keyword evidence="1" id="KW-0812">Transmembrane</keyword>
<evidence type="ECO:0000313" key="3">
    <source>
        <dbReference type="EMBL" id="GAI04392.1"/>
    </source>
</evidence>
<keyword evidence="1" id="KW-1133">Transmembrane helix</keyword>
<dbReference type="Gene3D" id="3.30.450.20">
    <property type="entry name" value="PAS domain"/>
    <property type="match status" value="1"/>
</dbReference>
<feature type="transmembrane region" description="Helical" evidence="1">
    <location>
        <begin position="113"/>
        <end position="131"/>
    </location>
</feature>
<feature type="non-terminal residue" evidence="3">
    <location>
        <position position="203"/>
    </location>
</feature>
<feature type="transmembrane region" description="Helical" evidence="1">
    <location>
        <begin position="72"/>
        <end position="101"/>
    </location>
</feature>
<dbReference type="InterPro" id="IPR000014">
    <property type="entry name" value="PAS"/>
</dbReference>
<organism evidence="3">
    <name type="scientific">marine sediment metagenome</name>
    <dbReference type="NCBI Taxonomy" id="412755"/>
    <lineage>
        <taxon>unclassified sequences</taxon>
        <taxon>metagenomes</taxon>
        <taxon>ecological metagenomes</taxon>
    </lineage>
</organism>
<dbReference type="EMBL" id="BARV01012487">
    <property type="protein sequence ID" value="GAI04392.1"/>
    <property type="molecule type" value="Genomic_DNA"/>
</dbReference>
<feature type="domain" description="PAS" evidence="2">
    <location>
        <begin position="151"/>
        <end position="203"/>
    </location>
</feature>
<dbReference type="InterPro" id="IPR035965">
    <property type="entry name" value="PAS-like_dom_sf"/>
</dbReference>
<protein>
    <recommendedName>
        <fullName evidence="2">PAS domain-containing protein</fullName>
    </recommendedName>
</protein>
<dbReference type="CDD" id="cd00130">
    <property type="entry name" value="PAS"/>
    <property type="match status" value="1"/>
</dbReference>
<evidence type="ECO:0000259" key="2">
    <source>
        <dbReference type="PROSITE" id="PS50112"/>
    </source>
</evidence>
<evidence type="ECO:0000256" key="1">
    <source>
        <dbReference type="SAM" id="Phobius"/>
    </source>
</evidence>
<dbReference type="NCBIfam" id="TIGR00229">
    <property type="entry name" value="sensory_box"/>
    <property type="match status" value="1"/>
</dbReference>
<feature type="non-terminal residue" evidence="3">
    <location>
        <position position="1"/>
    </location>
</feature>
<name>X1KBI2_9ZZZZ</name>
<dbReference type="Pfam" id="PF13188">
    <property type="entry name" value="PAS_8"/>
    <property type="match status" value="1"/>
</dbReference>